<keyword evidence="5 6" id="KW-0472">Membrane</keyword>
<evidence type="ECO:0000256" key="1">
    <source>
        <dbReference type="ARBA" id="ARBA00004651"/>
    </source>
</evidence>
<evidence type="ECO:0000256" key="4">
    <source>
        <dbReference type="ARBA" id="ARBA00022989"/>
    </source>
</evidence>
<keyword evidence="4 6" id="KW-1133">Transmembrane helix</keyword>
<accession>A0ABP8PVM0</accession>
<comment type="caution">
    <text evidence="7">The sequence shown here is derived from an EMBL/GenBank/DDBJ whole genome shotgun (WGS) entry which is preliminary data.</text>
</comment>
<organism evidence="7 8">
    <name type="scientific">Pseudaeromonas paramecii</name>
    <dbReference type="NCBI Taxonomy" id="2138166"/>
    <lineage>
        <taxon>Bacteria</taxon>
        <taxon>Pseudomonadati</taxon>
        <taxon>Pseudomonadota</taxon>
        <taxon>Gammaproteobacteria</taxon>
        <taxon>Aeromonadales</taxon>
        <taxon>Aeromonadaceae</taxon>
        <taxon>Pseudaeromonas</taxon>
    </lineage>
</organism>
<evidence type="ECO:0000256" key="2">
    <source>
        <dbReference type="ARBA" id="ARBA00022475"/>
    </source>
</evidence>
<dbReference type="InterPro" id="IPR005538">
    <property type="entry name" value="LrgA/CidA"/>
</dbReference>
<dbReference type="Pfam" id="PF03788">
    <property type="entry name" value="LrgA"/>
    <property type="match status" value="1"/>
</dbReference>
<keyword evidence="8" id="KW-1185">Reference proteome</keyword>
<protein>
    <submittedName>
        <fullName evidence="7">CidA/LrgA family protein</fullName>
    </submittedName>
</protein>
<name>A0ABP8PVM0_9GAMM</name>
<dbReference type="EMBL" id="BAABFC010000001">
    <property type="protein sequence ID" value="GAA4492699.1"/>
    <property type="molecule type" value="Genomic_DNA"/>
</dbReference>
<evidence type="ECO:0000256" key="3">
    <source>
        <dbReference type="ARBA" id="ARBA00022692"/>
    </source>
</evidence>
<dbReference type="PANTHER" id="PTHR33931">
    <property type="entry name" value="HOLIN-LIKE PROTEIN CIDA-RELATED"/>
    <property type="match status" value="1"/>
</dbReference>
<evidence type="ECO:0000313" key="7">
    <source>
        <dbReference type="EMBL" id="GAA4492699.1"/>
    </source>
</evidence>
<feature type="transmembrane region" description="Helical" evidence="6">
    <location>
        <begin position="70"/>
        <end position="89"/>
    </location>
</feature>
<keyword evidence="3 6" id="KW-0812">Transmembrane</keyword>
<proteinExistence type="predicted"/>
<keyword evidence="2" id="KW-1003">Cell membrane</keyword>
<gene>
    <name evidence="7" type="ORF">GCM10023095_01630</name>
</gene>
<dbReference type="RefSeq" id="WP_345009098.1">
    <property type="nucleotide sequence ID" value="NZ_BAABFC010000001.1"/>
</dbReference>
<sequence length="123" mass="13496">MAWLLPRLRLACVLLRDALVLFACLWAGKAMAALLPFSFPGSILGMLLLFVLLNLQVVKLRWVEAGAGVLLRHMALLFIPVGVGLLAYLDAFADSLLLIMLNVLAGITLILLVVGRLYQRLNQ</sequence>
<reference evidence="8" key="1">
    <citation type="journal article" date="2019" name="Int. J. Syst. Evol. Microbiol.">
        <title>The Global Catalogue of Microorganisms (GCM) 10K type strain sequencing project: providing services to taxonomists for standard genome sequencing and annotation.</title>
        <authorList>
            <consortium name="The Broad Institute Genomics Platform"/>
            <consortium name="The Broad Institute Genome Sequencing Center for Infectious Disease"/>
            <person name="Wu L."/>
            <person name="Ma J."/>
        </authorList>
    </citation>
    <scope>NUCLEOTIDE SEQUENCE [LARGE SCALE GENOMIC DNA]</scope>
    <source>
        <strain evidence="8">JCM 32226</strain>
    </source>
</reference>
<comment type="subcellular location">
    <subcellularLocation>
        <location evidence="1">Cell membrane</location>
        <topology evidence="1">Multi-pass membrane protein</topology>
    </subcellularLocation>
</comment>
<evidence type="ECO:0000313" key="8">
    <source>
        <dbReference type="Proteomes" id="UP001501321"/>
    </source>
</evidence>
<evidence type="ECO:0000256" key="5">
    <source>
        <dbReference type="ARBA" id="ARBA00023136"/>
    </source>
</evidence>
<evidence type="ECO:0000256" key="6">
    <source>
        <dbReference type="SAM" id="Phobius"/>
    </source>
</evidence>
<feature type="transmembrane region" description="Helical" evidence="6">
    <location>
        <begin position="95"/>
        <end position="118"/>
    </location>
</feature>
<dbReference type="PANTHER" id="PTHR33931:SF5">
    <property type="entry name" value="UPF0299 MEMBRANE PROTEIN YOHJ"/>
    <property type="match status" value="1"/>
</dbReference>
<feature type="transmembrane region" description="Helical" evidence="6">
    <location>
        <begin position="42"/>
        <end position="58"/>
    </location>
</feature>
<dbReference type="Proteomes" id="UP001501321">
    <property type="component" value="Unassembled WGS sequence"/>
</dbReference>